<evidence type="ECO:0000256" key="1">
    <source>
        <dbReference type="ARBA" id="ARBA00022676"/>
    </source>
</evidence>
<dbReference type="InterPro" id="IPR037018">
    <property type="entry name" value="GH65_N"/>
</dbReference>
<dbReference type="InterPro" id="IPR033432">
    <property type="entry name" value="GH94_catalytic"/>
</dbReference>
<feature type="domain" description="Glycosyl hydrolase 94 catalytic" evidence="4">
    <location>
        <begin position="308"/>
        <end position="736"/>
    </location>
</feature>
<organism evidence="6">
    <name type="scientific">Ignisphaera aggregans</name>
    <dbReference type="NCBI Taxonomy" id="334771"/>
    <lineage>
        <taxon>Archaea</taxon>
        <taxon>Thermoproteota</taxon>
        <taxon>Thermoprotei</taxon>
        <taxon>Desulfurococcales</taxon>
        <taxon>Desulfurococcaceae</taxon>
        <taxon>Ignisphaera</taxon>
    </lineage>
</organism>
<name>A0A7J3MWT3_9CREN</name>
<evidence type="ECO:0000259" key="4">
    <source>
        <dbReference type="Pfam" id="PF17167"/>
    </source>
</evidence>
<dbReference type="AlphaFoldDB" id="A0A7J3MWT3"/>
<keyword evidence="1" id="KW-0328">Glycosyltransferase</keyword>
<sequence length="815" mass="93650">MYGYFDDKSREYVIARPDTPTPWINYIGQEEYFGLISNTAGGYSFYRDPRYRRITRYRYHGIPADQPGRYIYIRDSETSEYWSPTWQPIKKLLDFYECRHGLGYTKIKSKYKGIATEITYFVPLGQTFEVWRLKIKNERDRASNLDIFSYTEFCFWDALDDMTNFQRNLNIGEVEVEDSVIYHKTGYRERRNHFAFFACSEPIVGFDTVREEFIGVYRGLENPIVVEEGVSRNSVAYGGSVIGSHHIKLSLKPGEEREVIFILGYSENPLEEKFEAPNVINKKHVKELLKEYMNPSKLDEAFQELKRYWDNLLSIIQVETPDEDVNRIINIWNQYQIFVTFNLARSASYYESGIARGIGFRDSNQDVLGAIHMFPERVRQRILDLASIQLPDGSTYHQYQPITKRGNKEIGGGFNDDPLWLIISTAAYIKETGDYSILYEMVPYDSTPGTETSLYDHLKKSIEYIVNNLGPHKLPLIGHADWNDCLNFNVLSMNPDESFQTAPDRTDGKTAESVFIACQFVLAAKELAEIAEHIGRKDDAAYFRKLAQDMASRVLEHGWDGEWFLRAYDAFGNKVGTKDCEEGKIFIEPQGMCIMAGIGLDDGKAIKALDSVKMYLATLHGIILHWPPYTKYYVNLGEISSYPPGHKENASIFCHPNSWIIIAEAIAGRGDNALDYYKRLNPSARHSIAHIHKAEPYVYAQTIAGPASKYFGMARNSWLTGTASWMFVALTQWILGVRPTYDGLIIDPCIPRNWSYFKMVRKFRGATYVIEVKNEEHVNRGIKQVYVDGKPIEGNKIPIFNDNKVHNVLVIMGSK</sequence>
<dbReference type="GO" id="GO:0005975">
    <property type="term" value="P:carbohydrate metabolic process"/>
    <property type="evidence" value="ECO:0007669"/>
    <property type="project" value="InterPro"/>
</dbReference>
<feature type="domain" description="Glycosyl hydrolase 94 supersandwich" evidence="3">
    <location>
        <begin position="10"/>
        <end position="294"/>
    </location>
</feature>
<dbReference type="InterPro" id="IPR012341">
    <property type="entry name" value="6hp_glycosidase-like_sf"/>
</dbReference>
<comment type="caution">
    <text evidence="6">The sequence shown here is derived from an EMBL/GenBank/DDBJ whole genome shotgun (WGS) entry which is preliminary data.</text>
</comment>
<proteinExistence type="predicted"/>
<dbReference type="Gene3D" id="1.20.890.20">
    <property type="entry name" value="mpn423 like domain"/>
    <property type="match status" value="1"/>
</dbReference>
<dbReference type="Gene3D" id="2.70.98.40">
    <property type="entry name" value="Glycoside hydrolase, family 65, N-terminal domain"/>
    <property type="match status" value="1"/>
</dbReference>
<evidence type="ECO:0000259" key="3">
    <source>
        <dbReference type="Pfam" id="PF06165"/>
    </source>
</evidence>
<dbReference type="EMBL" id="DTAU01000008">
    <property type="protein sequence ID" value="HFQ78115.1"/>
    <property type="molecule type" value="Genomic_DNA"/>
</dbReference>
<dbReference type="GO" id="GO:0030246">
    <property type="term" value="F:carbohydrate binding"/>
    <property type="evidence" value="ECO:0007669"/>
    <property type="project" value="InterPro"/>
</dbReference>
<accession>A0A7J3MWT3</accession>
<dbReference type="Gene3D" id="1.50.10.10">
    <property type="match status" value="1"/>
</dbReference>
<dbReference type="SMART" id="SM01068">
    <property type="entry name" value="CBM_X"/>
    <property type="match status" value="1"/>
</dbReference>
<dbReference type="SUPFAM" id="SSF74650">
    <property type="entry name" value="Galactose mutarotase-like"/>
    <property type="match status" value="1"/>
</dbReference>
<dbReference type="SUPFAM" id="SSF48208">
    <property type="entry name" value="Six-hairpin glycosidases"/>
    <property type="match status" value="1"/>
</dbReference>
<evidence type="ECO:0000313" key="5">
    <source>
        <dbReference type="EMBL" id="HFQ78115.1"/>
    </source>
</evidence>
<dbReference type="InterPro" id="IPR011013">
    <property type="entry name" value="Gal_mutarotase_sf_dom"/>
</dbReference>
<protein>
    <submittedName>
        <fullName evidence="6">Glycosyl transferase</fullName>
    </submittedName>
</protein>
<dbReference type="EMBL" id="DTDH01000024">
    <property type="protein sequence ID" value="HGT97978.1"/>
    <property type="molecule type" value="Genomic_DNA"/>
</dbReference>
<dbReference type="InterPro" id="IPR052047">
    <property type="entry name" value="GH94_Enzymes"/>
</dbReference>
<dbReference type="Gene3D" id="2.60.420.10">
    <property type="entry name" value="Maltose phosphorylase, domain 3"/>
    <property type="match status" value="1"/>
</dbReference>
<dbReference type="Pfam" id="PF17167">
    <property type="entry name" value="Glyco_hydro_94"/>
    <property type="match status" value="1"/>
</dbReference>
<dbReference type="PANTHER" id="PTHR37469:SF2">
    <property type="entry name" value="CELLOBIONIC ACID PHOSPHORYLASE"/>
    <property type="match status" value="1"/>
</dbReference>
<dbReference type="PANTHER" id="PTHR37469">
    <property type="entry name" value="CELLOBIONIC ACID PHOSPHORYLASE-RELATED"/>
    <property type="match status" value="1"/>
</dbReference>
<reference evidence="6" key="1">
    <citation type="journal article" date="2020" name="mSystems">
        <title>Genome- and Community-Level Interaction Insights into Carbon Utilization and Element Cycling Functions of Hydrothermarchaeota in Hydrothermal Sediment.</title>
        <authorList>
            <person name="Zhou Z."/>
            <person name="Liu Y."/>
            <person name="Xu W."/>
            <person name="Pan J."/>
            <person name="Luo Z.H."/>
            <person name="Li M."/>
        </authorList>
    </citation>
    <scope>NUCLEOTIDE SEQUENCE [LARGE SCALE GENOMIC DNA]</scope>
    <source>
        <strain evidence="5">SpSt-629</strain>
        <strain evidence="6">SpSt-688</strain>
    </source>
</reference>
<dbReference type="InterPro" id="IPR008928">
    <property type="entry name" value="6-hairpin_glycosidase_sf"/>
</dbReference>
<keyword evidence="2 6" id="KW-0808">Transferase</keyword>
<dbReference type="InterPro" id="IPR010383">
    <property type="entry name" value="Glyco_hydrolase_94_b-supersand"/>
</dbReference>
<dbReference type="Pfam" id="PF06165">
    <property type="entry name" value="GH94_b-supersand"/>
    <property type="match status" value="1"/>
</dbReference>
<gene>
    <name evidence="5" type="ORF">ENT99_00230</name>
    <name evidence="6" type="ORF">ENU64_00920</name>
</gene>
<evidence type="ECO:0000256" key="2">
    <source>
        <dbReference type="ARBA" id="ARBA00022679"/>
    </source>
</evidence>
<evidence type="ECO:0000313" key="6">
    <source>
        <dbReference type="EMBL" id="HGT97978.1"/>
    </source>
</evidence>
<dbReference type="GO" id="GO:0016757">
    <property type="term" value="F:glycosyltransferase activity"/>
    <property type="evidence" value="ECO:0007669"/>
    <property type="project" value="UniProtKB-KW"/>
</dbReference>